<dbReference type="RefSeq" id="WP_129876187.1">
    <property type="nucleotide sequence ID" value="NZ_SEWG01000003.1"/>
</dbReference>
<name>A0A4Q5LNJ7_9SPHI</name>
<accession>A0A4Q5LNJ7</accession>
<gene>
    <name evidence="1" type="ORF">EWM62_08225</name>
</gene>
<comment type="caution">
    <text evidence="1">The sequence shown here is derived from an EMBL/GenBank/DDBJ whole genome shotgun (WGS) entry which is preliminary data.</text>
</comment>
<organism evidence="1 2">
    <name type="scientific">Mucilaginibacter terrigena</name>
    <dbReference type="NCBI Taxonomy" id="2492395"/>
    <lineage>
        <taxon>Bacteria</taxon>
        <taxon>Pseudomonadati</taxon>
        <taxon>Bacteroidota</taxon>
        <taxon>Sphingobacteriia</taxon>
        <taxon>Sphingobacteriales</taxon>
        <taxon>Sphingobacteriaceae</taxon>
        <taxon>Mucilaginibacter</taxon>
    </lineage>
</organism>
<evidence type="ECO:0000313" key="1">
    <source>
        <dbReference type="EMBL" id="RYU90629.1"/>
    </source>
</evidence>
<dbReference type="OrthoDB" id="770886at2"/>
<evidence type="ECO:0000313" key="2">
    <source>
        <dbReference type="Proteomes" id="UP000293331"/>
    </source>
</evidence>
<reference evidence="1 2" key="1">
    <citation type="submission" date="2019-02" db="EMBL/GenBank/DDBJ databases">
        <title>Bacterial novel species Mucilaginibacter sp. 17JY9-4 isolated from soil.</title>
        <authorList>
            <person name="Jung H.-Y."/>
        </authorList>
    </citation>
    <scope>NUCLEOTIDE SEQUENCE [LARGE SCALE GENOMIC DNA]</scope>
    <source>
        <strain evidence="1 2">17JY9-4</strain>
    </source>
</reference>
<dbReference type="Proteomes" id="UP000293331">
    <property type="component" value="Unassembled WGS sequence"/>
</dbReference>
<proteinExistence type="predicted"/>
<sequence>MSTYIVTPTPDQEKLIADFLEEQHISFIKDESINDLPQHVLDGIARGRAEIAAGNFITHEEFKKRIGVV</sequence>
<keyword evidence="2" id="KW-1185">Reference proteome</keyword>
<dbReference type="AlphaFoldDB" id="A0A4Q5LNJ7"/>
<protein>
    <submittedName>
        <fullName evidence="1">Uncharacterized protein</fullName>
    </submittedName>
</protein>
<dbReference type="EMBL" id="SEWG01000003">
    <property type="protein sequence ID" value="RYU90629.1"/>
    <property type="molecule type" value="Genomic_DNA"/>
</dbReference>